<dbReference type="InterPro" id="IPR018391">
    <property type="entry name" value="PQQ_b-propeller_rpt"/>
</dbReference>
<dbReference type="Pfam" id="PF13360">
    <property type="entry name" value="PQQ_2"/>
    <property type="match status" value="1"/>
</dbReference>
<dbReference type="RefSeq" id="WP_116192414.1">
    <property type="nucleotide sequence ID" value="NZ_QTTN01000055.1"/>
</dbReference>
<dbReference type="PANTHER" id="PTHR34512">
    <property type="entry name" value="CELL SURFACE PROTEIN"/>
    <property type="match status" value="1"/>
</dbReference>
<dbReference type="InterPro" id="IPR002372">
    <property type="entry name" value="PQQ_rpt_dom"/>
</dbReference>
<keyword evidence="5" id="KW-1185">Reference proteome</keyword>
<gene>
    <name evidence="4" type="ORF">A8990_15517</name>
</gene>
<evidence type="ECO:0000313" key="4">
    <source>
        <dbReference type="EMBL" id="REE57439.1"/>
    </source>
</evidence>
<proteinExistence type="predicted"/>
<feature type="chain" id="PRO_5039223912" evidence="1">
    <location>
        <begin position="36"/>
        <end position="579"/>
    </location>
</feature>
<dbReference type="Gene3D" id="2.40.10.480">
    <property type="match status" value="1"/>
</dbReference>
<dbReference type="Proteomes" id="UP000256304">
    <property type="component" value="Unassembled WGS sequence"/>
</dbReference>
<feature type="domain" description="Copper amine oxidase-like N-terminal" evidence="2">
    <location>
        <begin position="468"/>
        <end position="575"/>
    </location>
</feature>
<dbReference type="Gene3D" id="2.130.10.10">
    <property type="entry name" value="YVTN repeat-like/Quinoprotein amine dehydrogenase"/>
    <property type="match status" value="1"/>
</dbReference>
<organism evidence="4 5">
    <name type="scientific">Paenibacillus taihuensis</name>
    <dbReference type="NCBI Taxonomy" id="1156355"/>
    <lineage>
        <taxon>Bacteria</taxon>
        <taxon>Bacillati</taxon>
        <taxon>Bacillota</taxon>
        <taxon>Bacilli</taxon>
        <taxon>Bacillales</taxon>
        <taxon>Paenibacillaceae</taxon>
        <taxon>Paenibacillus</taxon>
    </lineage>
</organism>
<dbReference type="SUPFAM" id="SSF50998">
    <property type="entry name" value="Quinoprotein alcohol dehydrogenase-like"/>
    <property type="match status" value="1"/>
</dbReference>
<evidence type="ECO:0000313" key="5">
    <source>
        <dbReference type="Proteomes" id="UP000256304"/>
    </source>
</evidence>
<comment type="caution">
    <text evidence="4">The sequence shown here is derived from an EMBL/GenBank/DDBJ whole genome shotgun (WGS) entry which is preliminary data.</text>
</comment>
<dbReference type="Gene3D" id="3.30.457.10">
    <property type="entry name" value="Copper amine oxidase-like, N-terminal domain"/>
    <property type="match status" value="1"/>
</dbReference>
<feature type="signal peptide" evidence="1">
    <location>
        <begin position="1"/>
        <end position="35"/>
    </location>
</feature>
<feature type="domain" description="Pyrrolo-quinoline quinone repeat" evidence="3">
    <location>
        <begin position="63"/>
        <end position="215"/>
    </location>
</feature>
<dbReference type="EMBL" id="QTTN01000055">
    <property type="protein sequence ID" value="REE57439.1"/>
    <property type="molecule type" value="Genomic_DNA"/>
</dbReference>
<accession>A0A3D9Q3N1</accession>
<evidence type="ECO:0000259" key="3">
    <source>
        <dbReference type="Pfam" id="PF13360"/>
    </source>
</evidence>
<dbReference type="InterPro" id="IPR015943">
    <property type="entry name" value="WD40/YVTN_repeat-like_dom_sf"/>
</dbReference>
<evidence type="ECO:0000259" key="2">
    <source>
        <dbReference type="Pfam" id="PF07833"/>
    </source>
</evidence>
<dbReference type="OrthoDB" id="2664209at2"/>
<evidence type="ECO:0000256" key="1">
    <source>
        <dbReference type="SAM" id="SignalP"/>
    </source>
</evidence>
<dbReference type="SUPFAM" id="SSF55383">
    <property type="entry name" value="Copper amine oxidase, domain N"/>
    <property type="match status" value="1"/>
</dbReference>
<dbReference type="Pfam" id="PF07833">
    <property type="entry name" value="Cu_amine_oxidN1"/>
    <property type="match status" value="1"/>
</dbReference>
<dbReference type="SMART" id="SM00564">
    <property type="entry name" value="PQQ"/>
    <property type="match status" value="4"/>
</dbReference>
<dbReference type="AlphaFoldDB" id="A0A3D9Q3N1"/>
<name>A0A3D9Q3N1_9BACL</name>
<dbReference type="PANTHER" id="PTHR34512:SF30">
    <property type="entry name" value="OUTER MEMBRANE PROTEIN ASSEMBLY FACTOR BAMB"/>
    <property type="match status" value="1"/>
</dbReference>
<dbReference type="InterPro" id="IPR012854">
    <property type="entry name" value="Cu_amine_oxidase-like_N"/>
</dbReference>
<keyword evidence="1" id="KW-0732">Signal</keyword>
<dbReference type="InterPro" id="IPR036582">
    <property type="entry name" value="Mao_N_sf"/>
</dbReference>
<protein>
    <submittedName>
        <fullName evidence="4">Copper amine oxidase-like protein</fullName>
    </submittedName>
</protein>
<reference evidence="4 5" key="1">
    <citation type="submission" date="2018-08" db="EMBL/GenBank/DDBJ databases">
        <title>Genomic Encyclopedia of Type Strains, Phase III (KMG-III): the genomes of soil and plant-associated and newly described type strains.</title>
        <authorList>
            <person name="Whitman W."/>
        </authorList>
    </citation>
    <scope>NUCLEOTIDE SEQUENCE [LARGE SCALE GENOMIC DNA]</scope>
    <source>
        <strain evidence="4 5">CGMCC 1.10966</strain>
    </source>
</reference>
<sequence>MNKHKHKLKLKLKPKHKLLALLAAALLTTYASHEAAAQSVSNTTSYGIDAAMFNSENKVPTAKPLWSADLDKPTTEKREQPVLAISNGNLYYVAGGVLHARNAKTGKQLWTYGSKLKSGSAVAANGAIYVSGETDNSIYRVDTAGKGKRICQLAKTDTLTAFSIDGSTLYLTTSKGLVSFNLATGQENWHNGVRGSANMTKVGNVLLNPTFESGAITVNTWYAVDAQTGKSLWQLSGSHSQLLKVEGTKLYMLDDWPKTDSSKYVADIDIVDLSTGTIISSKSFVPIKQDVDPLGQYASRVVMDANNIYVANQYHELYTYNFNADQTTIKPSVMGDSGQWILGPYDGKQFYRNSDNIGIHARKRFDQTPVYYEGLDNPASRVDFNQSGMFVGQTDGEVYALNVTTGKALFRYQTAARSFGQFQVSGSQLLVQAEGKLYAFTIPAELTKPLTASTSTSAYKKAQATLVLNGQSKPINPSMMTINNRMLVPLRFLSEELGAQVTYNTATKQAAITLGSHTFTIQEDTPYAETGTGKEQVALFSSPVVLNGSLYLPISDAGSLLGVKVVWNGGPRTVEVKTS</sequence>
<dbReference type="InterPro" id="IPR011047">
    <property type="entry name" value="Quinoprotein_ADH-like_sf"/>
</dbReference>